<feature type="region of interest" description="Disordered" evidence="5">
    <location>
        <begin position="689"/>
        <end position="729"/>
    </location>
</feature>
<gene>
    <name evidence="6" type="ORF">AFUS01_LOCUS4083</name>
</gene>
<proteinExistence type="inferred from homology"/>
<dbReference type="AlphaFoldDB" id="A0A8J2JTM5"/>
<organism evidence="6 7">
    <name type="scientific">Allacma fusca</name>
    <dbReference type="NCBI Taxonomy" id="39272"/>
    <lineage>
        <taxon>Eukaryota</taxon>
        <taxon>Metazoa</taxon>
        <taxon>Ecdysozoa</taxon>
        <taxon>Arthropoda</taxon>
        <taxon>Hexapoda</taxon>
        <taxon>Collembola</taxon>
        <taxon>Symphypleona</taxon>
        <taxon>Sminthuridae</taxon>
        <taxon>Allacma</taxon>
    </lineage>
</organism>
<comment type="caution">
    <text evidence="6">The sequence shown here is derived from an EMBL/GenBank/DDBJ whole genome shotgun (WGS) entry which is preliminary data.</text>
</comment>
<evidence type="ECO:0000313" key="6">
    <source>
        <dbReference type="EMBL" id="CAG7698435.1"/>
    </source>
</evidence>
<dbReference type="Proteomes" id="UP000708208">
    <property type="component" value="Unassembled WGS sequence"/>
</dbReference>
<evidence type="ECO:0000256" key="2">
    <source>
        <dbReference type="ARBA" id="ARBA00023161"/>
    </source>
</evidence>
<sequence length="1062" mass="121350">MFRLNSPEILEIITGNVISSSDKLSKLKKKEIVVVSIIGSTTFHEERGFKRAFRLVLDSFGSPSLFQPRQDPGFKVKVRKKDSEPSELDSADRSNAGNTFKTESDSKRGDNCQQQECQDVEREGSVKEMGAIDGFYSEDERILFLHLQGSSDPSSFLQEWEVASQKLKSKEVGFSEIWADIKAKYCRSLLLVFSLSHVILVSSPGSYFDTSYIHLFRIIDTVRLEVLPFTTKLLNKVDGIPKAWRDHGRMCSPRILFLFQTNSGRPSRAFEELPIKDPIKEMQYKLEDEIYHIFRKCRIVTNISANSLFAIPSTQEYVFIYDEGVQEPEMSDDPARRLAHITSSFCEKMSVALSDPTMSEYKNISKLSFASTFPTVYSTNASKPICDQLRTYRDTLEDFRDFITSHSRLAHKSGFDDDSKHVAEHKHFFVLPTFSMWRKAFSALFTYFIQETHSDFRARDALSLMYQFTNADTEYLESQCAKLFPKVYALYLKNLPEIFPEKLHKAKVAHAVDSFVKVSRGPGVRPWITKLIEKCDRYWKRGHQQCEARSLHEHTCCHPVHRIKVEDHLEVIPLPVMDDTLPEMEHSTGHRFLSYCNCGHRQGSRDEPFTIREANFSYYERLAQDCCDNLERIDFPSFNPSNGASKSSIHPQEMLLLYQRKLLGLIQHTNFEVASQDLEDELRQEDTLEFDEEQEEDASNPEVEKNPPKDSKDTTPVPQEPIPAKPTQPNAWVKAPVLIEQEFLPRTELENEYIYKRIQGAITDIDDKDNVDVVERTMQSENHHGDNPGQEIDEILHNDDVNLETEQEKVFELVSNRSQDEKVEIVSSEPEEPSVPAQEDTTIQYLPGMLHSRSLRGLLPLFSSWSLVCVGSSSLYTHTAGITHQPGFLNGSSTLLPWDKMVKAEAGVSKPIPRLIRGRKPTGRAKRITDEFTVKVFLGIEYECKRGHRFLLEAPDKILQTLGQHGTPSLKEAANVVVGSDMPLYYRCPCKDSRDGTVMIAQLMRVHVITPKAPVHVVLDPKVQPGPSPSPVFYPESLRFNDTILLPRKAQWTQFKTEGRGH</sequence>
<dbReference type="Pfam" id="PF10220">
    <property type="entry name" value="Smg8_Smg9"/>
    <property type="match status" value="1"/>
</dbReference>
<keyword evidence="2 4" id="KW-0866">Nonsense-mediated mRNA decay</keyword>
<feature type="region of interest" description="Disordered" evidence="5">
    <location>
        <begin position="71"/>
        <end position="123"/>
    </location>
</feature>
<name>A0A8J2JTM5_9HEXA</name>
<evidence type="ECO:0000256" key="3">
    <source>
        <dbReference type="ARBA" id="ARBA00029509"/>
    </source>
</evidence>
<dbReference type="InterPro" id="IPR019354">
    <property type="entry name" value="SMG8-like"/>
</dbReference>
<feature type="compositionally biased region" description="Acidic residues" evidence="5">
    <location>
        <begin position="689"/>
        <end position="699"/>
    </location>
</feature>
<comment type="function">
    <text evidence="4">Involved in nonsense-mediated decay (NMD) of mRNAs containing premature stop codons.</text>
</comment>
<dbReference type="GO" id="GO:0000184">
    <property type="term" value="P:nuclear-transcribed mRNA catabolic process, nonsense-mediated decay"/>
    <property type="evidence" value="ECO:0007669"/>
    <property type="project" value="UniProtKB-UniRule"/>
</dbReference>
<protein>
    <recommendedName>
        <fullName evidence="3 4">Nonsense-mediated mRNA decay factor SMG8</fullName>
    </recommendedName>
</protein>
<accession>A0A8J2JTM5</accession>
<dbReference type="PANTHER" id="PTHR13091">
    <property type="entry name" value="AMPLIFIED IN BREAST CANCER 2-RELATED"/>
    <property type="match status" value="1"/>
</dbReference>
<comment type="similarity">
    <text evidence="1 4">Belongs to the SMG8 family.</text>
</comment>
<dbReference type="EMBL" id="CAJVCH010025315">
    <property type="protein sequence ID" value="CAG7698435.1"/>
    <property type="molecule type" value="Genomic_DNA"/>
</dbReference>
<evidence type="ECO:0000256" key="1">
    <source>
        <dbReference type="ARBA" id="ARBA00006443"/>
    </source>
</evidence>
<evidence type="ECO:0000256" key="5">
    <source>
        <dbReference type="SAM" id="MobiDB-lite"/>
    </source>
</evidence>
<dbReference type="OrthoDB" id="63589at2759"/>
<evidence type="ECO:0000313" key="7">
    <source>
        <dbReference type="Proteomes" id="UP000708208"/>
    </source>
</evidence>
<evidence type="ECO:0000256" key="4">
    <source>
        <dbReference type="RuleBase" id="RU367133"/>
    </source>
</evidence>
<keyword evidence="7" id="KW-1185">Reference proteome</keyword>
<dbReference type="PANTHER" id="PTHR13091:SF0">
    <property type="entry name" value="NONSENSE-MEDIATED MRNA DECAY FACTOR SMG8"/>
    <property type="match status" value="1"/>
</dbReference>
<reference evidence="6" key="1">
    <citation type="submission" date="2021-06" db="EMBL/GenBank/DDBJ databases">
        <authorList>
            <person name="Hodson N. C."/>
            <person name="Mongue J. A."/>
            <person name="Jaron S. K."/>
        </authorList>
    </citation>
    <scope>NUCLEOTIDE SEQUENCE</scope>
</reference>
<feature type="compositionally biased region" description="Basic and acidic residues" evidence="5">
    <location>
        <begin position="702"/>
        <end position="713"/>
    </location>
</feature>